<evidence type="ECO:0000313" key="2">
    <source>
        <dbReference type="Proteomes" id="UP000799779"/>
    </source>
</evidence>
<proteinExistence type="predicted"/>
<evidence type="ECO:0000313" key="1">
    <source>
        <dbReference type="EMBL" id="KAF2008071.1"/>
    </source>
</evidence>
<dbReference type="AlphaFoldDB" id="A0A6A5X5E1"/>
<protein>
    <submittedName>
        <fullName evidence="1">Uncharacterized protein</fullName>
    </submittedName>
</protein>
<gene>
    <name evidence="1" type="ORF">P154DRAFT_614461</name>
</gene>
<sequence length="548" mass="62004">MDFFQEKKELEMIQRKFATFSALINAIYDEDTSDMGSAKSTVSQQAALAHESRVKEATLIPQHTAPEAPKDWYIPLARGTLCKDSALDQYGRPKIQHPASNYEMATNSFHPLPAGTFGAVALLGPHQTFRLQPFYGVPPSHPFFNSVKDPDSDYLLPTTHLMNLAKAMEESWGINVMANIEPSTLLSLAKLGTFQIYLGNHFMQVPWLPHYVKRKLQRCGWYCQSILQGQLEDDTQERKQACYVFLWTCSAIIHEVNKLMALRSYMPKLCGALVIRSATLPQSKEHQMAQEQIGKVIGMVNMYERQYVNTMIQAMMAAKEAGGDPMKALLNPNLMMTMQASIQFQSMVTISTGAGVRSAARGTYGDGTYSSRYDDFYYNFATKIFHDPCECRLIEFEHPDDPACTSIQDVGIRLAYLVILNTALHIPWLRYWSPYAPYTTFINNKELTTLVLVVQVLIYTYARMASHVSYVIDDSVEGCISLKMEENHVPAQRQNAFEGLWRRPTSSSTIFILHQKDKDIDSMIEDLPAYHTLEKAQSVGYSCSFGRC</sequence>
<dbReference type="Proteomes" id="UP000799779">
    <property type="component" value="Unassembled WGS sequence"/>
</dbReference>
<organism evidence="1 2">
    <name type="scientific">Amniculicola lignicola CBS 123094</name>
    <dbReference type="NCBI Taxonomy" id="1392246"/>
    <lineage>
        <taxon>Eukaryota</taxon>
        <taxon>Fungi</taxon>
        <taxon>Dikarya</taxon>
        <taxon>Ascomycota</taxon>
        <taxon>Pezizomycotina</taxon>
        <taxon>Dothideomycetes</taxon>
        <taxon>Pleosporomycetidae</taxon>
        <taxon>Pleosporales</taxon>
        <taxon>Amniculicolaceae</taxon>
        <taxon>Amniculicola</taxon>
    </lineage>
</organism>
<name>A0A6A5X5E1_9PLEO</name>
<keyword evidence="2" id="KW-1185">Reference proteome</keyword>
<dbReference type="EMBL" id="ML977556">
    <property type="protein sequence ID" value="KAF2008071.1"/>
    <property type="molecule type" value="Genomic_DNA"/>
</dbReference>
<dbReference type="OrthoDB" id="3685345at2759"/>
<reference evidence="1" key="1">
    <citation type="journal article" date="2020" name="Stud. Mycol.">
        <title>101 Dothideomycetes genomes: a test case for predicting lifestyles and emergence of pathogens.</title>
        <authorList>
            <person name="Haridas S."/>
            <person name="Albert R."/>
            <person name="Binder M."/>
            <person name="Bloem J."/>
            <person name="Labutti K."/>
            <person name="Salamov A."/>
            <person name="Andreopoulos B."/>
            <person name="Baker S."/>
            <person name="Barry K."/>
            <person name="Bills G."/>
            <person name="Bluhm B."/>
            <person name="Cannon C."/>
            <person name="Castanera R."/>
            <person name="Culley D."/>
            <person name="Daum C."/>
            <person name="Ezra D."/>
            <person name="Gonzalez J."/>
            <person name="Henrissat B."/>
            <person name="Kuo A."/>
            <person name="Liang C."/>
            <person name="Lipzen A."/>
            <person name="Lutzoni F."/>
            <person name="Magnuson J."/>
            <person name="Mondo S."/>
            <person name="Nolan M."/>
            <person name="Ohm R."/>
            <person name="Pangilinan J."/>
            <person name="Park H.-J."/>
            <person name="Ramirez L."/>
            <person name="Alfaro M."/>
            <person name="Sun H."/>
            <person name="Tritt A."/>
            <person name="Yoshinaga Y."/>
            <person name="Zwiers L.-H."/>
            <person name="Turgeon B."/>
            <person name="Goodwin S."/>
            <person name="Spatafora J."/>
            <person name="Crous P."/>
            <person name="Grigoriev I."/>
        </authorList>
    </citation>
    <scope>NUCLEOTIDE SEQUENCE</scope>
    <source>
        <strain evidence="1">CBS 123094</strain>
    </source>
</reference>
<accession>A0A6A5X5E1</accession>